<evidence type="ECO:0000313" key="8">
    <source>
        <dbReference type="EMBL" id="KKL79864.1"/>
    </source>
</evidence>
<feature type="transmembrane region" description="Helical" evidence="6">
    <location>
        <begin position="399"/>
        <end position="419"/>
    </location>
</feature>
<dbReference type="Gene3D" id="3.30.200.20">
    <property type="entry name" value="Phosphorylase Kinase, domain 1"/>
    <property type="match status" value="1"/>
</dbReference>
<dbReference type="PANTHER" id="PTHR43289">
    <property type="entry name" value="MITOGEN-ACTIVATED PROTEIN KINASE KINASE KINASE 20-RELATED"/>
    <property type="match status" value="1"/>
</dbReference>
<dbReference type="Pfam" id="PF00069">
    <property type="entry name" value="Pkinase"/>
    <property type="match status" value="1"/>
</dbReference>
<feature type="domain" description="Protein kinase" evidence="7">
    <location>
        <begin position="90"/>
        <end position="352"/>
    </location>
</feature>
<keyword evidence="2" id="KW-0808">Transferase</keyword>
<dbReference type="PROSITE" id="PS00107">
    <property type="entry name" value="PROTEIN_KINASE_ATP"/>
    <property type="match status" value="1"/>
</dbReference>
<dbReference type="InterPro" id="IPR000719">
    <property type="entry name" value="Prot_kinase_dom"/>
</dbReference>
<dbReference type="PANTHER" id="PTHR43289:SF6">
    <property type="entry name" value="SERINE_THREONINE-PROTEIN KINASE NEKL-3"/>
    <property type="match status" value="1"/>
</dbReference>
<evidence type="ECO:0000256" key="1">
    <source>
        <dbReference type="ARBA" id="ARBA00022527"/>
    </source>
</evidence>
<dbReference type="CDD" id="cd14014">
    <property type="entry name" value="STKc_PknB_like"/>
    <property type="match status" value="1"/>
</dbReference>
<evidence type="ECO:0000256" key="2">
    <source>
        <dbReference type="ARBA" id="ARBA00022679"/>
    </source>
</evidence>
<dbReference type="AlphaFoldDB" id="A0A0F9F0M8"/>
<proteinExistence type="predicted"/>
<dbReference type="InterPro" id="IPR017441">
    <property type="entry name" value="Protein_kinase_ATP_BS"/>
</dbReference>
<evidence type="ECO:0000256" key="5">
    <source>
        <dbReference type="ARBA" id="ARBA00022840"/>
    </source>
</evidence>
<dbReference type="PROSITE" id="PS00108">
    <property type="entry name" value="PROTEIN_KINASE_ST"/>
    <property type="match status" value="1"/>
</dbReference>
<name>A0A0F9F0M8_9ZZZZ</name>
<reference evidence="8" key="1">
    <citation type="journal article" date="2015" name="Nature">
        <title>Complex archaea that bridge the gap between prokaryotes and eukaryotes.</title>
        <authorList>
            <person name="Spang A."/>
            <person name="Saw J.H."/>
            <person name="Jorgensen S.L."/>
            <person name="Zaremba-Niedzwiedzka K."/>
            <person name="Martijn J."/>
            <person name="Lind A.E."/>
            <person name="van Eijk R."/>
            <person name="Schleper C."/>
            <person name="Guy L."/>
            <person name="Ettema T.J."/>
        </authorList>
    </citation>
    <scope>NUCLEOTIDE SEQUENCE</scope>
</reference>
<dbReference type="InterPro" id="IPR008271">
    <property type="entry name" value="Ser/Thr_kinase_AS"/>
</dbReference>
<evidence type="ECO:0000256" key="3">
    <source>
        <dbReference type="ARBA" id="ARBA00022741"/>
    </source>
</evidence>
<keyword evidence="1" id="KW-0723">Serine/threonine-protein kinase</keyword>
<dbReference type="InterPro" id="IPR011009">
    <property type="entry name" value="Kinase-like_dom_sf"/>
</dbReference>
<dbReference type="SUPFAM" id="SSF56112">
    <property type="entry name" value="Protein kinase-like (PK-like)"/>
    <property type="match status" value="1"/>
</dbReference>
<dbReference type="GO" id="GO:0005524">
    <property type="term" value="F:ATP binding"/>
    <property type="evidence" value="ECO:0007669"/>
    <property type="project" value="UniProtKB-KW"/>
</dbReference>
<dbReference type="GO" id="GO:0004674">
    <property type="term" value="F:protein serine/threonine kinase activity"/>
    <property type="evidence" value="ECO:0007669"/>
    <property type="project" value="UniProtKB-KW"/>
</dbReference>
<keyword evidence="4" id="KW-0418">Kinase</keyword>
<comment type="caution">
    <text evidence="8">The sequence shown here is derived from an EMBL/GenBank/DDBJ whole genome shotgun (WGS) entry which is preliminary data.</text>
</comment>
<keyword evidence="6" id="KW-0472">Membrane</keyword>
<dbReference type="PROSITE" id="PS50011">
    <property type="entry name" value="PROTEIN_KINASE_DOM"/>
    <property type="match status" value="1"/>
</dbReference>
<evidence type="ECO:0000256" key="6">
    <source>
        <dbReference type="SAM" id="Phobius"/>
    </source>
</evidence>
<dbReference type="SMART" id="SM00220">
    <property type="entry name" value="S_TKc"/>
    <property type="match status" value="1"/>
</dbReference>
<keyword evidence="6" id="KW-0812">Transmembrane</keyword>
<keyword evidence="6" id="KW-1133">Transmembrane helix</keyword>
<protein>
    <recommendedName>
        <fullName evidence="7">Protein kinase domain-containing protein</fullName>
    </recommendedName>
</protein>
<dbReference type="PROSITE" id="PS00221">
    <property type="entry name" value="MIP"/>
    <property type="match status" value="1"/>
</dbReference>
<dbReference type="Gene3D" id="1.10.510.10">
    <property type="entry name" value="Transferase(Phosphotransferase) domain 1"/>
    <property type="match status" value="1"/>
</dbReference>
<sequence>MVEVLLVSENAAKPGDAQETELGRVCVERNLATQLELDTCRAEVQRRRAEGNDATLGGVMVEEGVITQGQLHRVRKSMEAMRTSQQIPGFVILSRLGAGAMATVFKARQISLDRLVAIKVLPKRFSENPEYVERFYKEGKAAAKLNHPNIVQAIDVGEAGGYHYFVMEYVEGRTLYDDLAEGKVFDEVEALRIILQIARALAHAHERGLIHRDVKPKNIMITPDGIAKLADMGLARMAQDSQAAQAEAGKAYGTPYYISPEQVRGELDIDFRADIYSLGATLYHLITGRVPFQADTPTAVMHLHLREPLIPPDHVNPALSVGIGEVVEAMMAKDRTMRYSSTKDLIADMAAVAAGKPPVQVRGALGAEELSGLTLSGEPAGPGDTQQLPAQPWRHSATVLYVVLAILAASLLANIILALR</sequence>
<dbReference type="InterPro" id="IPR022357">
    <property type="entry name" value="MIP_CS"/>
</dbReference>
<keyword evidence="3" id="KW-0547">Nucleotide-binding</keyword>
<dbReference type="FunFam" id="1.10.510.10:FF:000021">
    <property type="entry name" value="Serine/threonine protein kinase"/>
    <property type="match status" value="1"/>
</dbReference>
<keyword evidence="5" id="KW-0067">ATP-binding</keyword>
<gene>
    <name evidence="8" type="ORF">LCGC14_2010550</name>
</gene>
<accession>A0A0F9F0M8</accession>
<dbReference type="EMBL" id="LAZR01023041">
    <property type="protein sequence ID" value="KKL79864.1"/>
    <property type="molecule type" value="Genomic_DNA"/>
</dbReference>
<organism evidence="8">
    <name type="scientific">marine sediment metagenome</name>
    <dbReference type="NCBI Taxonomy" id="412755"/>
    <lineage>
        <taxon>unclassified sequences</taxon>
        <taxon>metagenomes</taxon>
        <taxon>ecological metagenomes</taxon>
    </lineage>
</organism>
<evidence type="ECO:0000259" key="7">
    <source>
        <dbReference type="PROSITE" id="PS50011"/>
    </source>
</evidence>
<evidence type="ECO:0000256" key="4">
    <source>
        <dbReference type="ARBA" id="ARBA00022777"/>
    </source>
</evidence>